<dbReference type="EMBL" id="FOVG01000001">
    <property type="protein sequence ID" value="SFN25031.1"/>
    <property type="molecule type" value="Genomic_DNA"/>
</dbReference>
<sequence>MSQRMHKYAFPVSKARKYLEPGPVLLLSSQYQDQHDIMTLGWHTVLEFSPSLVGCMISGMNHSHELIRNSGQCVLNIPSASLIDEVVAIGNCHGDQLDKFEAFGLTLEPAHVVGAPMIAECFASFECQLYDDSMVANYNLFIFEIVKAHVAEQPEYPATLHYTGEGRFSVMSDKMLDKSGDFKPEMLI</sequence>
<gene>
    <name evidence="5" type="ORF">SAMN05428971_0717</name>
</gene>
<dbReference type="Pfam" id="PF01613">
    <property type="entry name" value="Flavin_Reduct"/>
    <property type="match status" value="1"/>
</dbReference>
<dbReference type="Proteomes" id="UP000198968">
    <property type="component" value="Unassembled WGS sequence"/>
</dbReference>
<evidence type="ECO:0000313" key="6">
    <source>
        <dbReference type="Proteomes" id="UP000198968"/>
    </source>
</evidence>
<dbReference type="AlphaFoldDB" id="A0A1I4XGJ1"/>
<dbReference type="InterPro" id="IPR052174">
    <property type="entry name" value="Flavoredoxin"/>
</dbReference>
<evidence type="ECO:0000256" key="3">
    <source>
        <dbReference type="ARBA" id="ARBA00038054"/>
    </source>
</evidence>
<dbReference type="SMART" id="SM00903">
    <property type="entry name" value="Flavin_Reduct"/>
    <property type="match status" value="1"/>
</dbReference>
<accession>A0A1I4XGJ1</accession>
<dbReference type="InterPro" id="IPR012349">
    <property type="entry name" value="Split_barrel_FMN-bd"/>
</dbReference>
<evidence type="ECO:0000313" key="5">
    <source>
        <dbReference type="EMBL" id="SFN25031.1"/>
    </source>
</evidence>
<organism evidence="5 6">
    <name type="scientific">Candidatus Pantoea varia</name>
    <dbReference type="NCBI Taxonomy" id="1881036"/>
    <lineage>
        <taxon>Bacteria</taxon>
        <taxon>Pseudomonadati</taxon>
        <taxon>Pseudomonadota</taxon>
        <taxon>Gammaproteobacteria</taxon>
        <taxon>Enterobacterales</taxon>
        <taxon>Erwiniaceae</taxon>
        <taxon>Pantoea</taxon>
    </lineage>
</organism>
<dbReference type="GO" id="GO:0016646">
    <property type="term" value="F:oxidoreductase activity, acting on the CH-NH group of donors, NAD or NADP as acceptor"/>
    <property type="evidence" value="ECO:0007669"/>
    <property type="project" value="UniProtKB-ARBA"/>
</dbReference>
<keyword evidence="2" id="KW-0285">Flavoprotein</keyword>
<dbReference type="InterPro" id="IPR002563">
    <property type="entry name" value="Flavin_Rdtase-like_dom"/>
</dbReference>
<dbReference type="RefSeq" id="WP_175501387.1">
    <property type="nucleotide sequence ID" value="NZ_FOVG01000001.1"/>
</dbReference>
<dbReference type="SUPFAM" id="SSF50475">
    <property type="entry name" value="FMN-binding split barrel"/>
    <property type="match status" value="1"/>
</dbReference>
<dbReference type="Gene3D" id="2.30.110.10">
    <property type="entry name" value="Electron Transport, Fmn-binding Protein, Chain A"/>
    <property type="match status" value="1"/>
</dbReference>
<comment type="similarity">
    <text evidence="3">Belongs to the flavoredoxin family.</text>
</comment>
<comment type="cofactor">
    <cofactor evidence="1">
        <name>FMN</name>
        <dbReference type="ChEBI" id="CHEBI:58210"/>
    </cofactor>
</comment>
<feature type="domain" description="Flavin reductase like" evidence="4">
    <location>
        <begin position="19"/>
        <end position="169"/>
    </location>
</feature>
<keyword evidence="6" id="KW-1185">Reference proteome</keyword>
<evidence type="ECO:0000259" key="4">
    <source>
        <dbReference type="SMART" id="SM00903"/>
    </source>
</evidence>
<dbReference type="PANTHER" id="PTHR43567">
    <property type="entry name" value="FLAVOREDOXIN-RELATED-RELATED"/>
    <property type="match status" value="1"/>
</dbReference>
<evidence type="ECO:0000256" key="1">
    <source>
        <dbReference type="ARBA" id="ARBA00001917"/>
    </source>
</evidence>
<dbReference type="GO" id="GO:0010181">
    <property type="term" value="F:FMN binding"/>
    <property type="evidence" value="ECO:0007669"/>
    <property type="project" value="InterPro"/>
</dbReference>
<reference evidence="6" key="1">
    <citation type="submission" date="2016-10" db="EMBL/GenBank/DDBJ databases">
        <authorList>
            <person name="Varghese N."/>
            <person name="Submissions S."/>
        </authorList>
    </citation>
    <scope>NUCLEOTIDE SEQUENCE [LARGE SCALE GENOMIC DNA]</scope>
    <source>
        <strain evidence="6">OV426</strain>
    </source>
</reference>
<protein>
    <submittedName>
        <fullName evidence="5">NADH-FMN oxidoreductase RutF, flavin reductase (DIM6/NTAB) family</fullName>
    </submittedName>
</protein>
<proteinExistence type="inferred from homology"/>
<evidence type="ECO:0000256" key="2">
    <source>
        <dbReference type="ARBA" id="ARBA00022630"/>
    </source>
</evidence>
<name>A0A1I4XGJ1_9GAMM</name>
<dbReference type="PANTHER" id="PTHR43567:SF1">
    <property type="entry name" value="FLAVOREDOXIN"/>
    <property type="match status" value="1"/>
</dbReference>